<evidence type="ECO:0000256" key="4">
    <source>
        <dbReference type="ARBA" id="ARBA00022692"/>
    </source>
</evidence>
<dbReference type="Proteomes" id="UP001303889">
    <property type="component" value="Unassembled WGS sequence"/>
</dbReference>
<reference evidence="9" key="2">
    <citation type="submission" date="2023-05" db="EMBL/GenBank/DDBJ databases">
        <authorList>
            <consortium name="Lawrence Berkeley National Laboratory"/>
            <person name="Steindorff A."/>
            <person name="Hensen N."/>
            <person name="Bonometti L."/>
            <person name="Westerberg I."/>
            <person name="Brannstrom I.O."/>
            <person name="Guillou S."/>
            <person name="Cros-Aarteil S."/>
            <person name="Calhoun S."/>
            <person name="Haridas S."/>
            <person name="Kuo A."/>
            <person name="Mondo S."/>
            <person name="Pangilinan J."/>
            <person name="Riley R."/>
            <person name="Labutti K."/>
            <person name="Andreopoulos B."/>
            <person name="Lipzen A."/>
            <person name="Chen C."/>
            <person name="Yanf M."/>
            <person name="Daum C."/>
            <person name="Ng V."/>
            <person name="Clum A."/>
            <person name="Ohm R."/>
            <person name="Martin F."/>
            <person name="Silar P."/>
            <person name="Natvig D."/>
            <person name="Lalanne C."/>
            <person name="Gautier V."/>
            <person name="Ament-Velasquez S.L."/>
            <person name="Kruys A."/>
            <person name="Hutchinson M.I."/>
            <person name="Powell A.J."/>
            <person name="Barry K."/>
            <person name="Miller A.N."/>
            <person name="Grigoriev I.V."/>
            <person name="Debuchy R."/>
            <person name="Gladieux P."/>
            <person name="Thoren M.H."/>
            <person name="Johannesson H."/>
        </authorList>
    </citation>
    <scope>NUCLEOTIDE SEQUENCE</scope>
    <source>
        <strain evidence="9">CBS 103.79</strain>
    </source>
</reference>
<dbReference type="AlphaFoldDB" id="A0AAN6RVW5"/>
<evidence type="ECO:0000256" key="7">
    <source>
        <dbReference type="RuleBase" id="RU365065"/>
    </source>
</evidence>
<keyword evidence="3 7" id="KW-0813">Transport</keyword>
<dbReference type="Pfam" id="PF06963">
    <property type="entry name" value="FPN1"/>
    <property type="match status" value="1"/>
</dbReference>
<evidence type="ECO:0000256" key="6">
    <source>
        <dbReference type="ARBA" id="ARBA00023136"/>
    </source>
</evidence>
<reference evidence="9" key="1">
    <citation type="journal article" date="2023" name="Mol. Phylogenet. Evol.">
        <title>Genome-scale phylogeny and comparative genomics of the fungal order Sordariales.</title>
        <authorList>
            <person name="Hensen N."/>
            <person name="Bonometti L."/>
            <person name="Westerberg I."/>
            <person name="Brannstrom I.O."/>
            <person name="Guillou S."/>
            <person name="Cros-Aarteil S."/>
            <person name="Calhoun S."/>
            <person name="Haridas S."/>
            <person name="Kuo A."/>
            <person name="Mondo S."/>
            <person name="Pangilinan J."/>
            <person name="Riley R."/>
            <person name="LaButti K."/>
            <person name="Andreopoulos B."/>
            <person name="Lipzen A."/>
            <person name="Chen C."/>
            <person name="Yan M."/>
            <person name="Daum C."/>
            <person name="Ng V."/>
            <person name="Clum A."/>
            <person name="Steindorff A."/>
            <person name="Ohm R.A."/>
            <person name="Martin F."/>
            <person name="Silar P."/>
            <person name="Natvig D.O."/>
            <person name="Lalanne C."/>
            <person name="Gautier V."/>
            <person name="Ament-Velasquez S.L."/>
            <person name="Kruys A."/>
            <person name="Hutchinson M.I."/>
            <person name="Powell A.J."/>
            <person name="Barry K."/>
            <person name="Miller A.N."/>
            <person name="Grigoriev I.V."/>
            <person name="Debuchy R."/>
            <person name="Gladieux P."/>
            <person name="Hiltunen Thoren M."/>
            <person name="Johannesson H."/>
        </authorList>
    </citation>
    <scope>NUCLEOTIDE SEQUENCE</scope>
    <source>
        <strain evidence="9">CBS 103.79</strain>
    </source>
</reference>
<protein>
    <recommendedName>
        <fullName evidence="7">Solute carrier family 40 member</fullName>
    </recommendedName>
</protein>
<name>A0AAN6RVW5_9PEZI</name>
<evidence type="ECO:0000256" key="3">
    <source>
        <dbReference type="ARBA" id="ARBA00022448"/>
    </source>
</evidence>
<proteinExistence type="inferred from homology"/>
<evidence type="ECO:0000256" key="5">
    <source>
        <dbReference type="ARBA" id="ARBA00022989"/>
    </source>
</evidence>
<dbReference type="EMBL" id="MU855416">
    <property type="protein sequence ID" value="KAK3904041.1"/>
    <property type="molecule type" value="Genomic_DNA"/>
</dbReference>
<keyword evidence="5 7" id="KW-1133">Transmembrane helix</keyword>
<dbReference type="InterPro" id="IPR036259">
    <property type="entry name" value="MFS_trans_sf"/>
</dbReference>
<feature type="transmembrane region" description="Helical" evidence="7">
    <location>
        <begin position="48"/>
        <end position="66"/>
    </location>
</feature>
<dbReference type="SUPFAM" id="SSF103473">
    <property type="entry name" value="MFS general substrate transporter"/>
    <property type="match status" value="1"/>
</dbReference>
<comment type="subcellular location">
    <subcellularLocation>
        <location evidence="1 7">Membrane</location>
        <topology evidence="1 7">Multi-pass membrane protein</topology>
    </subcellularLocation>
</comment>
<feature type="transmembrane region" description="Helical" evidence="7">
    <location>
        <begin position="354"/>
        <end position="376"/>
    </location>
</feature>
<evidence type="ECO:0000256" key="8">
    <source>
        <dbReference type="SAM" id="MobiDB-lite"/>
    </source>
</evidence>
<keyword evidence="4 7" id="KW-0812">Transmembrane</keyword>
<dbReference type="PANTHER" id="PTHR11660:SF57">
    <property type="entry name" value="SOLUTE CARRIER FAMILY 40 MEMBER"/>
    <property type="match status" value="1"/>
</dbReference>
<keyword evidence="7" id="KW-0406">Ion transport</keyword>
<comment type="caution">
    <text evidence="7">Lacks conserved residue(s) required for the propagation of feature annotation.</text>
</comment>
<accession>A0AAN6RVW5</accession>
<dbReference type="GO" id="GO:0016020">
    <property type="term" value="C:membrane"/>
    <property type="evidence" value="ECO:0007669"/>
    <property type="project" value="UniProtKB-SubCell"/>
</dbReference>
<evidence type="ECO:0000313" key="10">
    <source>
        <dbReference type="Proteomes" id="UP001303889"/>
    </source>
</evidence>
<comment type="function">
    <text evidence="7">May be involved in iron transport and iron homeostasis.</text>
</comment>
<gene>
    <name evidence="9" type="ORF">C8A05DRAFT_42817</name>
</gene>
<sequence>MICSPKLRPDSAPPSTTKPACQPPTAISKSLTIRLYTSHFLSTWNSRLFEAAVVYFLAAIFPNTLLPISVYALVRNAAAIVLTVPVGTWIDRANRLTILRTSILGQRISVAASCTLFWAMLRAPGLTGQTTHGLFAATVVLACIEKVLAGVNLVAVERDWVVVITEGNETARRTMNARMRRIDLFCKLLGPLAVALIATASVPVAVYITLGMNLASVFVEYICVERVYRMVPALHRQINAPPSSQVDTVGHGPPDASQTQSRAKLDTLCGMASQALMIPALRLYFSHPAAIPSFALSLLYLTVLAFSGQMLTFLLASNINQWQVGVIRAVSTVFELSATWITPRLTRHIGVLRTGLWSINWQMTWLAAGLTWFLYFHHHTTYPSTSPLPAAGLAAAVALSRAGLWGFDLSAQNIVQDEVEGDRRGLFSSVEAAIQNLFDLLAWALTIIWPDPVSFQWPVIISVVAVYAAGGLYAYFLRERRGHLVHPPRCLRPKVDDQS</sequence>
<feature type="region of interest" description="Disordered" evidence="8">
    <location>
        <begin position="1"/>
        <end position="22"/>
    </location>
</feature>
<evidence type="ECO:0000256" key="1">
    <source>
        <dbReference type="ARBA" id="ARBA00004141"/>
    </source>
</evidence>
<feature type="transmembrane region" description="Helical" evidence="7">
    <location>
        <begin position="188"/>
        <end position="210"/>
    </location>
</feature>
<comment type="similarity">
    <text evidence="2 7">Belongs to the ferroportin (FP) (TC 2.A.100) family. SLC40A subfamily.</text>
</comment>
<feature type="transmembrane region" description="Helical" evidence="7">
    <location>
        <begin position="455"/>
        <end position="476"/>
    </location>
</feature>
<feature type="compositionally biased region" description="Polar residues" evidence="8">
    <location>
        <begin position="13"/>
        <end position="22"/>
    </location>
</feature>
<organism evidence="9 10">
    <name type="scientific">Staphylotrichum tortipilum</name>
    <dbReference type="NCBI Taxonomy" id="2831512"/>
    <lineage>
        <taxon>Eukaryota</taxon>
        <taxon>Fungi</taxon>
        <taxon>Dikarya</taxon>
        <taxon>Ascomycota</taxon>
        <taxon>Pezizomycotina</taxon>
        <taxon>Sordariomycetes</taxon>
        <taxon>Sordariomycetidae</taxon>
        <taxon>Sordariales</taxon>
        <taxon>Chaetomiaceae</taxon>
        <taxon>Staphylotrichum</taxon>
    </lineage>
</organism>
<dbReference type="InterPro" id="IPR009716">
    <property type="entry name" value="Ferroportin-1"/>
</dbReference>
<comment type="caution">
    <text evidence="9">The sequence shown here is derived from an EMBL/GenBank/DDBJ whole genome shotgun (WGS) entry which is preliminary data.</text>
</comment>
<evidence type="ECO:0000256" key="2">
    <source>
        <dbReference type="ARBA" id="ARBA00006279"/>
    </source>
</evidence>
<dbReference type="Gene3D" id="1.20.1250.20">
    <property type="entry name" value="MFS general substrate transporter like domains"/>
    <property type="match status" value="1"/>
</dbReference>
<dbReference type="PANTHER" id="PTHR11660">
    <property type="entry name" value="SOLUTE CARRIER FAMILY 40 MEMBER"/>
    <property type="match status" value="1"/>
</dbReference>
<evidence type="ECO:0000313" key="9">
    <source>
        <dbReference type="EMBL" id="KAK3904041.1"/>
    </source>
</evidence>
<keyword evidence="6 7" id="KW-0472">Membrane</keyword>
<feature type="transmembrane region" description="Helical" evidence="7">
    <location>
        <begin position="297"/>
        <end position="316"/>
    </location>
</feature>
<dbReference type="GO" id="GO:0005381">
    <property type="term" value="F:iron ion transmembrane transporter activity"/>
    <property type="evidence" value="ECO:0007669"/>
    <property type="project" value="UniProtKB-UniRule"/>
</dbReference>
<dbReference type="CDD" id="cd17480">
    <property type="entry name" value="MFS_SLC40A1_like"/>
    <property type="match status" value="1"/>
</dbReference>
<keyword evidence="10" id="KW-1185">Reference proteome</keyword>